<evidence type="ECO:0000313" key="3">
    <source>
        <dbReference type="Proteomes" id="UP000535838"/>
    </source>
</evidence>
<protein>
    <submittedName>
        <fullName evidence="2">Uncharacterized protein</fullName>
    </submittedName>
</protein>
<reference evidence="2 3" key="1">
    <citation type="submission" date="2020-08" db="EMBL/GenBank/DDBJ databases">
        <title>Cohnella phylogeny.</title>
        <authorList>
            <person name="Dunlap C."/>
        </authorList>
    </citation>
    <scope>NUCLEOTIDE SEQUENCE [LARGE SCALE GENOMIC DNA]</scope>
    <source>
        <strain evidence="2 3">DSM 25241</strain>
    </source>
</reference>
<name>A0A841T5U2_9BACL</name>
<evidence type="ECO:0000313" key="2">
    <source>
        <dbReference type="EMBL" id="MBB6638055.1"/>
    </source>
</evidence>
<dbReference type="EMBL" id="JACJVQ010000028">
    <property type="protein sequence ID" value="MBB6638055.1"/>
    <property type="molecule type" value="Genomic_DNA"/>
</dbReference>
<dbReference type="RefSeq" id="WP_185123263.1">
    <property type="nucleotide sequence ID" value="NZ_JACJVQ010000028.1"/>
</dbReference>
<feature type="compositionally biased region" description="Gly residues" evidence="1">
    <location>
        <begin position="23"/>
        <end position="35"/>
    </location>
</feature>
<dbReference type="AlphaFoldDB" id="A0A841T5U2"/>
<organism evidence="2 3">
    <name type="scientific">Cohnella thailandensis</name>
    <dbReference type="NCBI Taxonomy" id="557557"/>
    <lineage>
        <taxon>Bacteria</taxon>
        <taxon>Bacillati</taxon>
        <taxon>Bacillota</taxon>
        <taxon>Bacilli</taxon>
        <taxon>Bacillales</taxon>
        <taxon>Paenibacillaceae</taxon>
        <taxon>Cohnella</taxon>
    </lineage>
</organism>
<gene>
    <name evidence="2" type="ORF">H7B67_28330</name>
</gene>
<feature type="region of interest" description="Disordered" evidence="1">
    <location>
        <begin position="1"/>
        <end position="55"/>
    </location>
</feature>
<evidence type="ECO:0000256" key="1">
    <source>
        <dbReference type="SAM" id="MobiDB-lite"/>
    </source>
</evidence>
<comment type="caution">
    <text evidence="2">The sequence shown here is derived from an EMBL/GenBank/DDBJ whole genome shotgun (WGS) entry which is preliminary data.</text>
</comment>
<accession>A0A841T5U2</accession>
<dbReference type="Proteomes" id="UP000535838">
    <property type="component" value="Unassembled WGS sequence"/>
</dbReference>
<keyword evidence="3" id="KW-1185">Reference proteome</keyword>
<sequence length="55" mass="5603">MSIKEADGKMTLARGSGTADNGGRCGTSGSGGSSRRGGCFSHFQAKRQAAVRANR</sequence>
<proteinExistence type="predicted"/>